<dbReference type="AlphaFoldDB" id="A0AAF5DIW7"/>
<protein>
    <submittedName>
        <fullName evidence="2">Reverse transcriptase zinc-binding domain-containing protein</fullName>
    </submittedName>
</protein>
<proteinExistence type="predicted"/>
<keyword evidence="1" id="KW-1185">Reference proteome</keyword>
<reference evidence="2" key="1">
    <citation type="submission" date="2024-02" db="UniProtKB">
        <authorList>
            <consortium name="WormBaseParasite"/>
        </authorList>
    </citation>
    <scope>IDENTIFICATION</scope>
</reference>
<organism evidence="1 2">
    <name type="scientific">Strongyloides stercoralis</name>
    <name type="common">Threadworm</name>
    <dbReference type="NCBI Taxonomy" id="6248"/>
    <lineage>
        <taxon>Eukaryota</taxon>
        <taxon>Metazoa</taxon>
        <taxon>Ecdysozoa</taxon>
        <taxon>Nematoda</taxon>
        <taxon>Chromadorea</taxon>
        <taxon>Rhabditida</taxon>
        <taxon>Tylenchina</taxon>
        <taxon>Panagrolaimomorpha</taxon>
        <taxon>Strongyloidoidea</taxon>
        <taxon>Strongyloididae</taxon>
        <taxon>Strongyloides</taxon>
    </lineage>
</organism>
<evidence type="ECO:0000313" key="2">
    <source>
        <dbReference type="WBParaSite" id="TCONS_00013429.p1"/>
    </source>
</evidence>
<sequence>MDKKIRKILREDKFRFGHSPISRFYITRKNDIELGLKSFKNETKKAIVNTGAYTAMRKTLRKNMEKKQLWMEVVPVTALRNVMATQKNRLWVNSHKYSQSKSELCRRCHKAYETKMHIVTECPANMNLIKERHGNICEIIHRLISKKMKINYDIKNLYERPPAEIKKDDKSIIYDLPLPTGGVELSYNRPDMLHIEKNKKKGAIIEVCVTWIKKNGKIEGKRNTTLLEILKDQYKFTFNLFPVVVGATGEIVEKFVTPLFEYFQLSKHERKNMKRKISTAAAMGTHRIIANHFG</sequence>
<evidence type="ECO:0000313" key="1">
    <source>
        <dbReference type="Proteomes" id="UP000035681"/>
    </source>
</evidence>
<dbReference type="Proteomes" id="UP000035681">
    <property type="component" value="Unplaced"/>
</dbReference>
<name>A0AAF5DIW7_STRER</name>
<dbReference type="WBParaSite" id="TCONS_00013429.p1">
    <property type="protein sequence ID" value="TCONS_00013429.p1"/>
    <property type="gene ID" value="XLOC_009330"/>
</dbReference>
<accession>A0AAF5DIW7</accession>